<evidence type="ECO:0000256" key="1">
    <source>
        <dbReference type="SAM" id="MobiDB-lite"/>
    </source>
</evidence>
<feature type="chain" id="PRO_5045718716" evidence="2">
    <location>
        <begin position="28"/>
        <end position="350"/>
    </location>
</feature>
<keyword evidence="4" id="KW-1185">Reference proteome</keyword>
<evidence type="ECO:0000313" key="3">
    <source>
        <dbReference type="EMBL" id="MBW9110550.1"/>
    </source>
</evidence>
<reference evidence="3 4" key="1">
    <citation type="journal article" date="2021" name="MBio">
        <title>Poor Competitiveness of Bradyrhizobium in Pigeon Pea Root Colonization in Indian Soils.</title>
        <authorList>
            <person name="Chalasani D."/>
            <person name="Basu A."/>
            <person name="Pullabhotla S.V.S.R.N."/>
            <person name="Jorrin B."/>
            <person name="Neal A.L."/>
            <person name="Poole P.S."/>
            <person name="Podile A.R."/>
            <person name="Tkacz A."/>
        </authorList>
    </citation>
    <scope>NUCLEOTIDE SEQUENCE [LARGE SCALE GENOMIC DNA]</scope>
    <source>
        <strain evidence="3 4">HU12</strain>
    </source>
</reference>
<feature type="signal peptide" evidence="2">
    <location>
        <begin position="1"/>
        <end position="27"/>
    </location>
</feature>
<organism evidence="3 4">
    <name type="scientific">Microbacterium ureisolvens</name>
    <dbReference type="NCBI Taxonomy" id="2781186"/>
    <lineage>
        <taxon>Bacteria</taxon>
        <taxon>Bacillati</taxon>
        <taxon>Actinomycetota</taxon>
        <taxon>Actinomycetes</taxon>
        <taxon>Micrococcales</taxon>
        <taxon>Microbacteriaceae</taxon>
        <taxon>Microbacterium</taxon>
    </lineage>
</organism>
<comment type="caution">
    <text evidence="3">The sequence shown here is derived from an EMBL/GenBank/DDBJ whole genome shotgun (WGS) entry which is preliminary data.</text>
</comment>
<evidence type="ECO:0000256" key="2">
    <source>
        <dbReference type="SAM" id="SignalP"/>
    </source>
</evidence>
<keyword evidence="2" id="KW-0732">Signal</keyword>
<feature type="region of interest" description="Disordered" evidence="1">
    <location>
        <begin position="316"/>
        <end position="335"/>
    </location>
</feature>
<protein>
    <submittedName>
        <fullName evidence="3">Uncharacterized protein</fullName>
    </submittedName>
</protein>
<accession>A0ABS7I1B4</accession>
<dbReference type="EMBL" id="JAEUAX010000006">
    <property type="protein sequence ID" value="MBW9110550.1"/>
    <property type="molecule type" value="Genomic_DNA"/>
</dbReference>
<dbReference type="Proteomes" id="UP000777440">
    <property type="component" value="Unassembled WGS sequence"/>
</dbReference>
<evidence type="ECO:0000313" key="4">
    <source>
        <dbReference type="Proteomes" id="UP000777440"/>
    </source>
</evidence>
<gene>
    <name evidence="3" type="ORF">JNB61_12265</name>
</gene>
<sequence length="350" mass="35369">MFRRPTAALGAVLLAVAAAIMPAAASAASSADRADEGQAENTALIEIPYGEPAELPVAEGVTFDCAALPPGDGFETSCEPTGIALSVAEYDPDWGERALLVTLVSGATRTVVNYRVALAPPPAPEITTPRVDAPFAAGDQVLIPLSMLGITCTLCSPETASVHVGAVSPATAHAGVGPTHLAVRSDSSGDVSVELTVEDDAGQSATAEVVVSIVEETTDAAPLALHVSSGPARAIDLADLAWGEELSFSCPTTIGGATCEADGVVSFPADPAPGDQLSFRVVDGRGFQSVGSVTFSQDAGGAASVSPVPVDWSRSSPLGIHVPAPPSDEEDDGASVLSRLSRILQEVPTP</sequence>
<name>A0ABS7I1B4_9MICO</name>
<dbReference type="RefSeq" id="WP_220339784.1">
    <property type="nucleotide sequence ID" value="NZ_JAEUAX010000006.1"/>
</dbReference>
<proteinExistence type="predicted"/>